<dbReference type="InterPro" id="IPR007712">
    <property type="entry name" value="RelE/ParE_toxin"/>
</dbReference>
<dbReference type="PANTHER" id="PTHR33755:SF9">
    <property type="entry name" value="TOXIN PARE1"/>
    <property type="match status" value="1"/>
</dbReference>
<dbReference type="Gene3D" id="3.30.2310.20">
    <property type="entry name" value="RelE-like"/>
    <property type="match status" value="1"/>
</dbReference>
<dbReference type="PIRSF" id="PIRSF029218">
    <property type="entry name" value="ParE"/>
    <property type="match status" value="1"/>
</dbReference>
<dbReference type="InterPro" id="IPR028344">
    <property type="entry name" value="ParE1/4"/>
</dbReference>
<dbReference type="Pfam" id="PF05016">
    <property type="entry name" value="ParE_toxin"/>
    <property type="match status" value="1"/>
</dbReference>
<evidence type="ECO:0000256" key="3">
    <source>
        <dbReference type="PIRNR" id="PIRNR029218"/>
    </source>
</evidence>
<proteinExistence type="inferred from homology"/>
<evidence type="ECO:0000313" key="4">
    <source>
        <dbReference type="EMBL" id="ETW93077.1"/>
    </source>
</evidence>
<keyword evidence="5" id="KW-1185">Reference proteome</keyword>
<comment type="similarity">
    <text evidence="1 3">Belongs to the RelE toxin family.</text>
</comment>
<dbReference type="InterPro" id="IPR035093">
    <property type="entry name" value="RelE/ParE_toxin_dom_sf"/>
</dbReference>
<keyword evidence="2" id="KW-1277">Toxin-antitoxin system</keyword>
<accession>W4L4T4</accession>
<dbReference type="EMBL" id="AZHW01001312">
    <property type="protein sequence ID" value="ETW93077.1"/>
    <property type="molecule type" value="Genomic_DNA"/>
</dbReference>
<evidence type="ECO:0000313" key="5">
    <source>
        <dbReference type="Proteomes" id="UP000019141"/>
    </source>
</evidence>
<name>W4L4T4_ENTF1</name>
<evidence type="ECO:0000256" key="2">
    <source>
        <dbReference type="ARBA" id="ARBA00022649"/>
    </source>
</evidence>
<reference evidence="4 5" key="1">
    <citation type="journal article" date="2014" name="Nature">
        <title>An environmental bacterial taxon with a large and distinct metabolic repertoire.</title>
        <authorList>
            <person name="Wilson M.C."/>
            <person name="Mori T."/>
            <person name="Ruckert C."/>
            <person name="Uria A.R."/>
            <person name="Helf M.J."/>
            <person name="Takada K."/>
            <person name="Gernert C."/>
            <person name="Steffens U.A."/>
            <person name="Heycke N."/>
            <person name="Schmitt S."/>
            <person name="Rinke C."/>
            <person name="Helfrich E.J."/>
            <person name="Brachmann A.O."/>
            <person name="Gurgui C."/>
            <person name="Wakimoto T."/>
            <person name="Kracht M."/>
            <person name="Crusemann M."/>
            <person name="Hentschel U."/>
            <person name="Abe I."/>
            <person name="Matsunaga S."/>
            <person name="Kalinowski J."/>
            <person name="Takeyama H."/>
            <person name="Piel J."/>
        </authorList>
    </citation>
    <scope>NUCLEOTIDE SEQUENCE [LARGE SCALE GENOMIC DNA]</scope>
    <source>
        <strain evidence="5">TSY1</strain>
    </source>
</reference>
<comment type="caution">
    <text evidence="4">The sequence shown here is derived from an EMBL/GenBank/DDBJ whole genome shotgun (WGS) entry which is preliminary data.</text>
</comment>
<protein>
    <recommendedName>
        <fullName evidence="3">Toxin</fullName>
    </recommendedName>
</protein>
<evidence type="ECO:0000256" key="1">
    <source>
        <dbReference type="ARBA" id="ARBA00006226"/>
    </source>
</evidence>
<sequence>MAAFQLTRKARDDLRSIGRYTQTTWGREQRSRYLSRLDAAFHALAESPEMGPACDDIREGYRKYRVGRHLIFYRQSDVGIIVVRILHERMDIAARLSESDG</sequence>
<dbReference type="InterPro" id="IPR051803">
    <property type="entry name" value="TA_system_RelE-like_toxin"/>
</dbReference>
<dbReference type="Proteomes" id="UP000019141">
    <property type="component" value="Unassembled WGS sequence"/>
</dbReference>
<gene>
    <name evidence="4" type="ORF">ETSY1_40825</name>
</gene>
<organism evidence="4 5">
    <name type="scientific">Entotheonella factor</name>
    <dbReference type="NCBI Taxonomy" id="1429438"/>
    <lineage>
        <taxon>Bacteria</taxon>
        <taxon>Pseudomonadati</taxon>
        <taxon>Nitrospinota/Tectimicrobiota group</taxon>
        <taxon>Candidatus Tectimicrobiota</taxon>
        <taxon>Candidatus Entotheonellia</taxon>
        <taxon>Candidatus Entotheonellales</taxon>
        <taxon>Candidatus Entotheonellaceae</taxon>
        <taxon>Candidatus Entotheonella</taxon>
    </lineage>
</organism>
<dbReference type="PANTHER" id="PTHR33755">
    <property type="entry name" value="TOXIN PARE1-RELATED"/>
    <property type="match status" value="1"/>
</dbReference>
<dbReference type="HOGENOM" id="CLU_147162_3_0_7"/>
<dbReference type="AlphaFoldDB" id="W4L4T4"/>